<dbReference type="Proteomes" id="UP001165041">
    <property type="component" value="Unassembled WGS sequence"/>
</dbReference>
<dbReference type="EMBL" id="BSSA01000038">
    <property type="protein sequence ID" value="GLW74732.1"/>
    <property type="molecule type" value="Genomic_DNA"/>
</dbReference>
<dbReference type="GO" id="GO:0016705">
    <property type="term" value="F:oxidoreductase activity, acting on paired donors, with incorporation or reduction of molecular oxygen"/>
    <property type="evidence" value="ECO:0007669"/>
    <property type="project" value="InterPro"/>
</dbReference>
<dbReference type="GO" id="GO:0005506">
    <property type="term" value="F:iron ion binding"/>
    <property type="evidence" value="ECO:0007669"/>
    <property type="project" value="InterPro"/>
</dbReference>
<evidence type="ECO:0000256" key="6">
    <source>
        <dbReference type="RuleBase" id="RU000461"/>
    </source>
</evidence>
<feature type="region of interest" description="Disordered" evidence="7">
    <location>
        <begin position="1"/>
        <end position="21"/>
    </location>
</feature>
<keyword evidence="5 6" id="KW-0349">Heme</keyword>
<dbReference type="PANTHER" id="PTHR24305:SF166">
    <property type="entry name" value="CYTOCHROME P450 12A4, MITOCHONDRIAL-RELATED"/>
    <property type="match status" value="1"/>
</dbReference>
<keyword evidence="6" id="KW-0560">Oxidoreductase</keyword>
<proteinExistence type="inferred from homology"/>
<dbReference type="Gene3D" id="1.10.630.10">
    <property type="entry name" value="Cytochrome P450"/>
    <property type="match status" value="1"/>
</dbReference>
<dbReference type="PRINTS" id="PR00385">
    <property type="entry name" value="P450"/>
</dbReference>
<organism evidence="8 9">
    <name type="scientific">Kitasatospora phosalacinea</name>
    <dbReference type="NCBI Taxonomy" id="2065"/>
    <lineage>
        <taxon>Bacteria</taxon>
        <taxon>Bacillati</taxon>
        <taxon>Actinomycetota</taxon>
        <taxon>Actinomycetes</taxon>
        <taxon>Kitasatosporales</taxon>
        <taxon>Streptomycetaceae</taxon>
        <taxon>Kitasatospora</taxon>
    </lineage>
</organism>
<evidence type="ECO:0000256" key="4">
    <source>
        <dbReference type="ARBA" id="ARBA00023004"/>
    </source>
</evidence>
<protein>
    <recommendedName>
        <fullName evidence="10">Cytochrome P450</fullName>
    </recommendedName>
</protein>
<dbReference type="PROSITE" id="PS00086">
    <property type="entry name" value="CYTOCHROME_P450"/>
    <property type="match status" value="1"/>
</dbReference>
<comment type="caution">
    <text evidence="8">The sequence shown here is derived from an EMBL/GenBank/DDBJ whole genome shotgun (WGS) entry which is preliminary data.</text>
</comment>
<dbReference type="GO" id="GO:0004497">
    <property type="term" value="F:monooxygenase activity"/>
    <property type="evidence" value="ECO:0007669"/>
    <property type="project" value="UniProtKB-KW"/>
</dbReference>
<evidence type="ECO:0008006" key="10">
    <source>
        <dbReference type="Google" id="ProtNLM"/>
    </source>
</evidence>
<evidence type="ECO:0000256" key="1">
    <source>
        <dbReference type="ARBA" id="ARBA00001971"/>
    </source>
</evidence>
<dbReference type="Pfam" id="PF00067">
    <property type="entry name" value="p450"/>
    <property type="match status" value="1"/>
</dbReference>
<dbReference type="InterPro" id="IPR050121">
    <property type="entry name" value="Cytochrome_P450_monoxygenase"/>
</dbReference>
<dbReference type="PRINTS" id="PR00465">
    <property type="entry name" value="EP450IV"/>
</dbReference>
<dbReference type="InterPro" id="IPR017972">
    <property type="entry name" value="Cyt_P450_CS"/>
</dbReference>
<name>A0A9W6V6Z3_9ACTN</name>
<comment type="cofactor">
    <cofactor evidence="1 5">
        <name>heme</name>
        <dbReference type="ChEBI" id="CHEBI:30413"/>
    </cofactor>
</comment>
<gene>
    <name evidence="8" type="ORF">Kpho02_70290</name>
</gene>
<evidence type="ECO:0000256" key="7">
    <source>
        <dbReference type="SAM" id="MobiDB-lite"/>
    </source>
</evidence>
<comment type="similarity">
    <text evidence="2 6">Belongs to the cytochrome P450 family.</text>
</comment>
<dbReference type="PANTHER" id="PTHR24305">
    <property type="entry name" value="CYTOCHROME P450"/>
    <property type="match status" value="1"/>
</dbReference>
<evidence type="ECO:0000313" key="9">
    <source>
        <dbReference type="Proteomes" id="UP001165041"/>
    </source>
</evidence>
<evidence type="ECO:0000256" key="5">
    <source>
        <dbReference type="PIRSR" id="PIRSR602403-1"/>
    </source>
</evidence>
<dbReference type="CDD" id="cd00302">
    <property type="entry name" value="cytochrome_P450"/>
    <property type="match status" value="1"/>
</dbReference>
<evidence type="ECO:0000256" key="3">
    <source>
        <dbReference type="ARBA" id="ARBA00022723"/>
    </source>
</evidence>
<dbReference type="AlphaFoldDB" id="A0A9W6V6Z3"/>
<dbReference type="GO" id="GO:0020037">
    <property type="term" value="F:heme binding"/>
    <property type="evidence" value="ECO:0007669"/>
    <property type="project" value="InterPro"/>
</dbReference>
<dbReference type="SUPFAM" id="SSF48264">
    <property type="entry name" value="Cytochrome P450"/>
    <property type="match status" value="1"/>
</dbReference>
<sequence length="435" mass="46518">MSERTVPSTADGLPPRHTARGFDADPLGVLDEGHRQHGPVFRMAVDGMETVLVGTWAGLGELFAAERGHLEVLNTPLVHDLFGHALFNLTGDGHGEARRRLRTALSGRALPCFVPALLEVTAPVAARWAQRGTRDLHREVRELTGSMSARALLGIVPGETDAAAFASDFERFVGATGAPPGPARFATARYWAGRAARRRLHDLFARRAAAAIRVASADSALAGLVAAFDDAPAAAGPLADHLLALLIAARETTASLATWCLVELANHPEHARLAAAEARAVSAEPDLLVRRDALPVLKSVLAETQRLHSPNLLSMRETVCPVTLGGHRIEAGTRVAYSPSAGHFDPDTFPEPYAFRPGRFVAEQAHRSRLWAFGGGAHACLGRPLAELMALTVMTSVLYRGLPQLPDGPPTRFRHRPAKAPIDPLSFALDQEPAS</sequence>
<evidence type="ECO:0000313" key="8">
    <source>
        <dbReference type="EMBL" id="GLW74732.1"/>
    </source>
</evidence>
<accession>A0A9W6V6Z3</accession>
<keyword evidence="4 5" id="KW-0408">Iron</keyword>
<dbReference type="InterPro" id="IPR001128">
    <property type="entry name" value="Cyt_P450"/>
</dbReference>
<dbReference type="InterPro" id="IPR002403">
    <property type="entry name" value="Cyt_P450_E_grp-IV"/>
</dbReference>
<feature type="binding site" description="axial binding residue" evidence="5">
    <location>
        <position position="380"/>
    </location>
    <ligand>
        <name>heme</name>
        <dbReference type="ChEBI" id="CHEBI:30413"/>
    </ligand>
    <ligandPart>
        <name>Fe</name>
        <dbReference type="ChEBI" id="CHEBI:18248"/>
    </ligandPart>
</feature>
<keyword evidence="3 5" id="KW-0479">Metal-binding</keyword>
<keyword evidence="6" id="KW-0503">Monooxygenase</keyword>
<evidence type="ECO:0000256" key="2">
    <source>
        <dbReference type="ARBA" id="ARBA00010617"/>
    </source>
</evidence>
<dbReference type="InterPro" id="IPR036396">
    <property type="entry name" value="Cyt_P450_sf"/>
</dbReference>
<reference evidence="8" key="1">
    <citation type="submission" date="2023-02" db="EMBL/GenBank/DDBJ databases">
        <title>Kitasatospora phosalacinea NBRC 14627.</title>
        <authorList>
            <person name="Ichikawa N."/>
            <person name="Sato H."/>
            <person name="Tonouchi N."/>
        </authorList>
    </citation>
    <scope>NUCLEOTIDE SEQUENCE</scope>
    <source>
        <strain evidence="8">NBRC 14627</strain>
    </source>
</reference>